<dbReference type="PANTHER" id="PTHR48081:SF13">
    <property type="entry name" value="ALPHA_BETA HYDROLASE"/>
    <property type="match status" value="1"/>
</dbReference>
<feature type="domain" description="BD-FAE-like" evidence="2">
    <location>
        <begin position="78"/>
        <end position="274"/>
    </location>
</feature>
<dbReference type="InterPro" id="IPR049492">
    <property type="entry name" value="BD-FAE-like_dom"/>
</dbReference>
<dbReference type="EMBL" id="JACLHY010000021">
    <property type="protein sequence ID" value="MBC8769718.1"/>
    <property type="molecule type" value="Genomic_DNA"/>
</dbReference>
<name>A0ABR7QRD0_9FLAO</name>
<organism evidence="3 4">
    <name type="scientific">Arenibacter arenosicollis</name>
    <dbReference type="NCBI Taxonomy" id="2762274"/>
    <lineage>
        <taxon>Bacteria</taxon>
        <taxon>Pseudomonadati</taxon>
        <taxon>Bacteroidota</taxon>
        <taxon>Flavobacteriia</taxon>
        <taxon>Flavobacteriales</taxon>
        <taxon>Flavobacteriaceae</taxon>
        <taxon>Arenibacter</taxon>
    </lineage>
</organism>
<dbReference type="InterPro" id="IPR050300">
    <property type="entry name" value="GDXG_lipolytic_enzyme"/>
</dbReference>
<keyword evidence="4" id="KW-1185">Reference proteome</keyword>
<reference evidence="3 4" key="1">
    <citation type="submission" date="2020-08" db="EMBL/GenBank/DDBJ databases">
        <title>Arenibacter gaetbuli sp. nov., isolated from a sand dune.</title>
        <authorList>
            <person name="Park S."/>
            <person name="Yoon J.-H."/>
        </authorList>
    </citation>
    <scope>NUCLEOTIDE SEQUENCE [LARGE SCALE GENOMIC DNA]</scope>
    <source>
        <strain evidence="3 4">BSSL-BM3</strain>
    </source>
</reference>
<dbReference type="PROSITE" id="PS51257">
    <property type="entry name" value="PROKAR_LIPOPROTEIN"/>
    <property type="match status" value="1"/>
</dbReference>
<evidence type="ECO:0000313" key="4">
    <source>
        <dbReference type="Proteomes" id="UP000618952"/>
    </source>
</evidence>
<dbReference type="GO" id="GO:0016787">
    <property type="term" value="F:hydrolase activity"/>
    <property type="evidence" value="ECO:0007669"/>
    <property type="project" value="UniProtKB-KW"/>
</dbReference>
<comment type="caution">
    <text evidence="3">The sequence shown here is derived from an EMBL/GenBank/DDBJ whole genome shotgun (WGS) entry which is preliminary data.</text>
</comment>
<evidence type="ECO:0000256" key="1">
    <source>
        <dbReference type="ARBA" id="ARBA00022801"/>
    </source>
</evidence>
<dbReference type="InterPro" id="IPR029058">
    <property type="entry name" value="AB_hydrolase_fold"/>
</dbReference>
<dbReference type="Pfam" id="PF20434">
    <property type="entry name" value="BD-FAE"/>
    <property type="match status" value="1"/>
</dbReference>
<dbReference type="SUPFAM" id="SSF53474">
    <property type="entry name" value="alpha/beta-Hydrolases"/>
    <property type="match status" value="1"/>
</dbReference>
<evidence type="ECO:0000313" key="3">
    <source>
        <dbReference type="EMBL" id="MBC8769718.1"/>
    </source>
</evidence>
<dbReference type="Gene3D" id="3.40.50.1820">
    <property type="entry name" value="alpha/beta hydrolase"/>
    <property type="match status" value="1"/>
</dbReference>
<evidence type="ECO:0000259" key="2">
    <source>
        <dbReference type="Pfam" id="PF20434"/>
    </source>
</evidence>
<accession>A0ABR7QRD0</accession>
<keyword evidence="1 3" id="KW-0378">Hydrolase</keyword>
<gene>
    <name evidence="3" type="ORF">H4O18_17090</name>
</gene>
<sequence>MGKGIVVILSIFLLIVGCKAKQYDISQPPKGYSSNTTLKMAYATGALKLIETSYPLPESIKEYKDVVYKTTDTLPLKLDIYHSKDIKENAPLLIFVHGGAWKKGKKEDYWHYLISYAKKGYVTATVQYRLSGVAKYPAQLNDVEDAIIWLKQHTNDYHINNKKIGLIGGSAGAHLSMMTAFSNTGAIETNSENSSKVQALVNIYGPSDLTTEKAKNEGSVKFLFGKTFEEAPELYRRASPLFLVTKDAPPTLTFHGTLDELVPVAQSDRLHKKLQEVGVPSYYHKLKGWPHTMDIAVKVNEYCQYYMDDFFEKYIPLVNSLTNK</sequence>
<dbReference type="Proteomes" id="UP000618952">
    <property type="component" value="Unassembled WGS sequence"/>
</dbReference>
<protein>
    <submittedName>
        <fullName evidence="3">Alpha/beta hydrolase</fullName>
    </submittedName>
</protein>
<dbReference type="PANTHER" id="PTHR48081">
    <property type="entry name" value="AB HYDROLASE SUPERFAMILY PROTEIN C4A8.06C"/>
    <property type="match status" value="1"/>
</dbReference>
<proteinExistence type="predicted"/>